<proteinExistence type="predicted"/>
<organism evidence="1">
    <name type="scientific">marine metagenome</name>
    <dbReference type="NCBI Taxonomy" id="408172"/>
    <lineage>
        <taxon>unclassified sequences</taxon>
        <taxon>metagenomes</taxon>
        <taxon>ecological metagenomes</taxon>
    </lineage>
</organism>
<sequence length="234" mass="27911">MKQTLLVLIFVLPLFSFAQRDAPVWESCLTRISIYDNNRTSSVLELDYKKEGGHYVHDHHQLYVMAYLQKDEAEILKMVPKEEAPKKKGPAKKFFLDLLIEKKLVKVLQTKATKVHPWNYKDQHDRRNHVYSFKFHFEHKALFETVESLANFDSDNVSVYGTQKDITLYGDKFKMMVFVPVNTSPYATKIPMNLRKQYDFPPRHWRFRPIHYFRPLPYVFELKRVSDGFLLYKN</sequence>
<name>A0A382G3L4_9ZZZZ</name>
<accession>A0A382G3L4</accession>
<dbReference type="EMBL" id="UINC01053067">
    <property type="protein sequence ID" value="SVB69137.1"/>
    <property type="molecule type" value="Genomic_DNA"/>
</dbReference>
<protein>
    <submittedName>
        <fullName evidence="1">Uncharacterized protein</fullName>
    </submittedName>
</protein>
<reference evidence="1" key="1">
    <citation type="submission" date="2018-05" db="EMBL/GenBank/DDBJ databases">
        <authorList>
            <person name="Lanie J.A."/>
            <person name="Ng W.-L."/>
            <person name="Kazmierczak K.M."/>
            <person name="Andrzejewski T.M."/>
            <person name="Davidsen T.M."/>
            <person name="Wayne K.J."/>
            <person name="Tettelin H."/>
            <person name="Glass J.I."/>
            <person name="Rusch D."/>
            <person name="Podicherti R."/>
            <person name="Tsui H.-C.T."/>
            <person name="Winkler M.E."/>
        </authorList>
    </citation>
    <scope>NUCLEOTIDE SEQUENCE</scope>
</reference>
<evidence type="ECO:0000313" key="1">
    <source>
        <dbReference type="EMBL" id="SVB69137.1"/>
    </source>
</evidence>
<dbReference type="AlphaFoldDB" id="A0A382G3L4"/>
<gene>
    <name evidence="1" type="ORF">METZ01_LOCUS221991</name>
</gene>